<keyword evidence="8 12" id="KW-0798">TonB box</keyword>
<evidence type="ECO:0000256" key="9">
    <source>
        <dbReference type="ARBA" id="ARBA00023136"/>
    </source>
</evidence>
<gene>
    <name evidence="15" type="ORF">VI08_00955</name>
</gene>
<keyword evidence="3 11" id="KW-1134">Transmembrane beta strand</keyword>
<evidence type="ECO:0000256" key="2">
    <source>
        <dbReference type="ARBA" id="ARBA00022448"/>
    </source>
</evidence>
<evidence type="ECO:0000256" key="7">
    <source>
        <dbReference type="ARBA" id="ARBA00023065"/>
    </source>
</evidence>
<comment type="caution">
    <text evidence="15">The sequence shown here is derived from an EMBL/GenBank/DDBJ whole genome shotgun (WGS) entry which is preliminary data.</text>
</comment>
<evidence type="ECO:0008006" key="17">
    <source>
        <dbReference type="Google" id="ProtNLM"/>
    </source>
</evidence>
<dbReference type="InterPro" id="IPR039426">
    <property type="entry name" value="TonB-dep_rcpt-like"/>
</dbReference>
<comment type="subcellular location">
    <subcellularLocation>
        <location evidence="1 11">Cell outer membrane</location>
        <topology evidence="1 11">Multi-pass membrane protein</topology>
    </subcellularLocation>
</comment>
<dbReference type="SUPFAM" id="SSF56935">
    <property type="entry name" value="Porins"/>
    <property type="match status" value="1"/>
</dbReference>
<keyword evidence="4" id="KW-0410">Iron transport</keyword>
<dbReference type="EMBL" id="JZRB01000002">
    <property type="protein sequence ID" value="KJV37206.1"/>
    <property type="molecule type" value="Genomic_DNA"/>
</dbReference>
<dbReference type="Gene3D" id="2.170.130.10">
    <property type="entry name" value="TonB-dependent receptor, plug domain"/>
    <property type="match status" value="1"/>
</dbReference>
<dbReference type="InterPro" id="IPR036942">
    <property type="entry name" value="Beta-barrel_TonB_sf"/>
</dbReference>
<dbReference type="InterPro" id="IPR037066">
    <property type="entry name" value="Plug_dom_sf"/>
</dbReference>
<dbReference type="AlphaFoldDB" id="A0A0F3L1E1"/>
<sequence>MVGGPAVVVAQDATELAPVAVQGHYDNGVGKSDAASQGVVLGTLLQDIPVRRPGEILEAIPGLVVTQHSGEGKANQYFLRGYNLDHGTDFATRVDGVPVNMPTNGHGQGYSDINFLIPELVERIDYRKGPYFAGNGDFSSAGSADVRYRTVLPAPLLNVTTGSDGYRRALLAGSTTLAQGPVLLGALESMQEDGPWRHPDRMRKLNGLLRASSGDAARGWTMDVQGYAARWNSTDQVPLELIDSGALCRYCALDPTDGGRTARAVLSGEWHASDAQGSVEASAYVEHYRLQLWSNFTYVEDDPVRGDQFNQRDARSLFGGALVKRWNTGWFGRDTSVDVGGQARHDQIHVSLYDSQARQAFATVSDNGVGETQAGVFVQEETAWAPWFRSIVGVRADAVAMDVRSHAYAPNSGSANDHRVSPKLLFVFGPWQRTEFFASAGGGFHSNDARGVVSRFDASTGEPVERAPALAGSRGYEVGMRSELIPGLQSSLALWRLDSDSELVYGADSGGTEINGASRRHGVEWNNHLALGTYVLIDADLAITHARYAHDGANDEAGDQIPNAVGRVASLGVSLRRVGPWSANVDMLYVGGYPLSQDGTLRAPPAVVTNLRVRRDITPRVALTLDVLNTFNRRYFDIAYAQDYRVTPTAPVVADGVTVHPGEPREYRLTLGITL</sequence>
<dbReference type="PATRIC" id="fig|345309.4.peg.1242"/>
<evidence type="ECO:0000256" key="6">
    <source>
        <dbReference type="ARBA" id="ARBA00023004"/>
    </source>
</evidence>
<dbReference type="PROSITE" id="PS52016">
    <property type="entry name" value="TONB_DEPENDENT_REC_3"/>
    <property type="match status" value="1"/>
</dbReference>
<feature type="domain" description="TonB-dependent receptor plug" evidence="14">
    <location>
        <begin position="39"/>
        <end position="142"/>
    </location>
</feature>
<keyword evidence="5 11" id="KW-0812">Transmembrane</keyword>
<dbReference type="Gene3D" id="2.40.170.20">
    <property type="entry name" value="TonB-dependent receptor, beta-barrel domain"/>
    <property type="match status" value="1"/>
</dbReference>
<feature type="domain" description="TonB-dependent receptor-like beta-barrel" evidence="13">
    <location>
        <begin position="266"/>
        <end position="629"/>
    </location>
</feature>
<keyword evidence="2 11" id="KW-0813">Transport</keyword>
<dbReference type="PANTHER" id="PTHR32552">
    <property type="entry name" value="FERRICHROME IRON RECEPTOR-RELATED"/>
    <property type="match status" value="1"/>
</dbReference>
<dbReference type="Pfam" id="PF07715">
    <property type="entry name" value="Plug"/>
    <property type="match status" value="1"/>
</dbReference>
<dbReference type="InterPro" id="IPR000531">
    <property type="entry name" value="Beta-barrel_TonB"/>
</dbReference>
<evidence type="ECO:0000256" key="3">
    <source>
        <dbReference type="ARBA" id="ARBA00022452"/>
    </source>
</evidence>
<evidence type="ECO:0000256" key="5">
    <source>
        <dbReference type="ARBA" id="ARBA00022692"/>
    </source>
</evidence>
<keyword evidence="7" id="KW-0406">Ion transport</keyword>
<evidence type="ECO:0000256" key="11">
    <source>
        <dbReference type="PROSITE-ProRule" id="PRU01360"/>
    </source>
</evidence>
<dbReference type="InterPro" id="IPR012910">
    <property type="entry name" value="Plug_dom"/>
</dbReference>
<proteinExistence type="inferred from homology"/>
<protein>
    <recommendedName>
        <fullName evidence="17">TonB-dependent receptor</fullName>
    </recommendedName>
</protein>
<evidence type="ECO:0000256" key="8">
    <source>
        <dbReference type="ARBA" id="ARBA00023077"/>
    </source>
</evidence>
<evidence type="ECO:0000256" key="10">
    <source>
        <dbReference type="ARBA" id="ARBA00023237"/>
    </source>
</evidence>
<keyword evidence="9 11" id="KW-0472">Membrane</keyword>
<dbReference type="Pfam" id="PF00593">
    <property type="entry name" value="TonB_dep_Rec_b-barrel"/>
    <property type="match status" value="1"/>
</dbReference>
<dbReference type="PANTHER" id="PTHR32552:SF81">
    <property type="entry name" value="TONB-DEPENDENT OUTER MEMBRANE RECEPTOR"/>
    <property type="match status" value="1"/>
</dbReference>
<reference evidence="15 16" key="1">
    <citation type="submission" date="2015-03" db="EMBL/GenBank/DDBJ databases">
        <title>Draft genome sequence of Luteibacter yeojuensis strain SU11.</title>
        <authorList>
            <person name="Sulaiman J."/>
            <person name="Priya K."/>
            <person name="Chan K.-G."/>
        </authorList>
    </citation>
    <scope>NUCLEOTIDE SEQUENCE [LARGE SCALE GENOMIC DNA]</scope>
    <source>
        <strain evidence="15 16">SU11</strain>
    </source>
</reference>
<keyword evidence="6" id="KW-0408">Iron</keyword>
<comment type="similarity">
    <text evidence="11 12">Belongs to the TonB-dependent receptor family.</text>
</comment>
<keyword evidence="16" id="KW-1185">Reference proteome</keyword>
<evidence type="ECO:0000256" key="4">
    <source>
        <dbReference type="ARBA" id="ARBA00022496"/>
    </source>
</evidence>
<accession>A0A0F3L1E1</accession>
<evidence type="ECO:0000259" key="14">
    <source>
        <dbReference type="Pfam" id="PF07715"/>
    </source>
</evidence>
<evidence type="ECO:0000259" key="13">
    <source>
        <dbReference type="Pfam" id="PF00593"/>
    </source>
</evidence>
<dbReference type="Proteomes" id="UP000033651">
    <property type="component" value="Unassembled WGS sequence"/>
</dbReference>
<organism evidence="15 16">
    <name type="scientific">Luteibacter yeojuensis</name>
    <dbReference type="NCBI Taxonomy" id="345309"/>
    <lineage>
        <taxon>Bacteria</taxon>
        <taxon>Pseudomonadati</taxon>
        <taxon>Pseudomonadota</taxon>
        <taxon>Gammaproteobacteria</taxon>
        <taxon>Lysobacterales</taxon>
        <taxon>Rhodanobacteraceae</taxon>
        <taxon>Luteibacter</taxon>
    </lineage>
</organism>
<dbReference type="GO" id="GO:0009279">
    <property type="term" value="C:cell outer membrane"/>
    <property type="evidence" value="ECO:0007669"/>
    <property type="project" value="UniProtKB-SubCell"/>
</dbReference>
<evidence type="ECO:0000256" key="12">
    <source>
        <dbReference type="RuleBase" id="RU003357"/>
    </source>
</evidence>
<name>A0A0F3L1E1_9GAMM</name>
<keyword evidence="10 11" id="KW-0998">Cell outer membrane</keyword>
<dbReference type="GO" id="GO:0006826">
    <property type="term" value="P:iron ion transport"/>
    <property type="evidence" value="ECO:0007669"/>
    <property type="project" value="UniProtKB-KW"/>
</dbReference>
<evidence type="ECO:0000313" key="15">
    <source>
        <dbReference type="EMBL" id="KJV37206.1"/>
    </source>
</evidence>
<evidence type="ECO:0000256" key="1">
    <source>
        <dbReference type="ARBA" id="ARBA00004571"/>
    </source>
</evidence>
<evidence type="ECO:0000313" key="16">
    <source>
        <dbReference type="Proteomes" id="UP000033651"/>
    </source>
</evidence>